<dbReference type="AlphaFoldDB" id="A0AAD7I2H4"/>
<gene>
    <name evidence="2" type="ORF">DFH07DRAFT_845561</name>
</gene>
<keyword evidence="1" id="KW-1133">Transmembrane helix</keyword>
<evidence type="ECO:0000256" key="1">
    <source>
        <dbReference type="SAM" id="Phobius"/>
    </source>
</evidence>
<feature type="transmembrane region" description="Helical" evidence="1">
    <location>
        <begin position="94"/>
        <end position="113"/>
    </location>
</feature>
<evidence type="ECO:0000313" key="3">
    <source>
        <dbReference type="Proteomes" id="UP001215280"/>
    </source>
</evidence>
<dbReference type="EMBL" id="JARJLG010000167">
    <property type="protein sequence ID" value="KAJ7733581.1"/>
    <property type="molecule type" value="Genomic_DNA"/>
</dbReference>
<proteinExistence type="predicted"/>
<sequence>MTIPTEKLRKCRLNASGLCLSSRICRIRFSDSPLRPLISPSCLILLILPFLTPFFSVVKRTFTPVRVPAGADGNETKRASTAHRGGCTRVSRTILFPLYSICALVPSGVFLIYERTRRERNVILAALVNAVCPSHWRSH</sequence>
<accession>A0AAD7I2H4</accession>
<evidence type="ECO:0000313" key="2">
    <source>
        <dbReference type="EMBL" id="KAJ7733581.1"/>
    </source>
</evidence>
<dbReference type="Proteomes" id="UP001215280">
    <property type="component" value="Unassembled WGS sequence"/>
</dbReference>
<keyword evidence="1" id="KW-0812">Transmembrane</keyword>
<comment type="caution">
    <text evidence="2">The sequence shown here is derived from an EMBL/GenBank/DDBJ whole genome shotgun (WGS) entry which is preliminary data.</text>
</comment>
<keyword evidence="3" id="KW-1185">Reference proteome</keyword>
<keyword evidence="1" id="KW-0472">Membrane</keyword>
<name>A0AAD7I2H4_9AGAR</name>
<organism evidence="2 3">
    <name type="scientific">Mycena maculata</name>
    <dbReference type="NCBI Taxonomy" id="230809"/>
    <lineage>
        <taxon>Eukaryota</taxon>
        <taxon>Fungi</taxon>
        <taxon>Dikarya</taxon>
        <taxon>Basidiomycota</taxon>
        <taxon>Agaricomycotina</taxon>
        <taxon>Agaricomycetes</taxon>
        <taxon>Agaricomycetidae</taxon>
        <taxon>Agaricales</taxon>
        <taxon>Marasmiineae</taxon>
        <taxon>Mycenaceae</taxon>
        <taxon>Mycena</taxon>
    </lineage>
</organism>
<evidence type="ECO:0008006" key="4">
    <source>
        <dbReference type="Google" id="ProtNLM"/>
    </source>
</evidence>
<protein>
    <recommendedName>
        <fullName evidence="4">Transmembrane protein</fullName>
    </recommendedName>
</protein>
<feature type="transmembrane region" description="Helical" evidence="1">
    <location>
        <begin position="37"/>
        <end position="58"/>
    </location>
</feature>
<reference evidence="2" key="1">
    <citation type="submission" date="2023-03" db="EMBL/GenBank/DDBJ databases">
        <title>Massive genome expansion in bonnet fungi (Mycena s.s.) driven by repeated elements and novel gene families across ecological guilds.</title>
        <authorList>
            <consortium name="Lawrence Berkeley National Laboratory"/>
            <person name="Harder C.B."/>
            <person name="Miyauchi S."/>
            <person name="Viragh M."/>
            <person name="Kuo A."/>
            <person name="Thoen E."/>
            <person name="Andreopoulos B."/>
            <person name="Lu D."/>
            <person name="Skrede I."/>
            <person name="Drula E."/>
            <person name="Henrissat B."/>
            <person name="Morin E."/>
            <person name="Kohler A."/>
            <person name="Barry K."/>
            <person name="LaButti K."/>
            <person name="Morin E."/>
            <person name="Salamov A."/>
            <person name="Lipzen A."/>
            <person name="Mereny Z."/>
            <person name="Hegedus B."/>
            <person name="Baldrian P."/>
            <person name="Stursova M."/>
            <person name="Weitz H."/>
            <person name="Taylor A."/>
            <person name="Grigoriev I.V."/>
            <person name="Nagy L.G."/>
            <person name="Martin F."/>
            <person name="Kauserud H."/>
        </authorList>
    </citation>
    <scope>NUCLEOTIDE SEQUENCE</scope>
    <source>
        <strain evidence="2">CBHHK188m</strain>
    </source>
</reference>